<dbReference type="InterPro" id="IPR001387">
    <property type="entry name" value="Cro/C1-type_HTH"/>
</dbReference>
<protein>
    <submittedName>
        <fullName evidence="2">Helix-turn-helix domain-containing transcriptional regulator</fullName>
    </submittedName>
</protein>
<dbReference type="CDD" id="cd00093">
    <property type="entry name" value="HTH_XRE"/>
    <property type="match status" value="1"/>
</dbReference>
<evidence type="ECO:0000313" key="3">
    <source>
        <dbReference type="Proteomes" id="UP000662782"/>
    </source>
</evidence>
<name>A0A873WCZ9_9CAUD</name>
<evidence type="ECO:0000259" key="1">
    <source>
        <dbReference type="PROSITE" id="PS50943"/>
    </source>
</evidence>
<gene>
    <name evidence="2" type="ORF">CPT_Miami_202</name>
</gene>
<dbReference type="GO" id="GO:0003677">
    <property type="term" value="F:DNA binding"/>
    <property type="evidence" value="ECO:0007669"/>
    <property type="project" value="InterPro"/>
</dbReference>
<sequence length="124" mass="13978">MRYQHFSIVSSKEAFSIRLSYILQHLNKTETQRSIAEYCGVSTSTISAICNEHVQYVSLNTLMKIADKLKLNYEVVFKGNRGKVSNFVTVESAVDYMKLGKLNPVRKNVMKGSSPAFKGRVATH</sequence>
<evidence type="ECO:0000313" key="2">
    <source>
        <dbReference type="EMBL" id="QPB09297.1"/>
    </source>
</evidence>
<dbReference type="SUPFAM" id="SSF47413">
    <property type="entry name" value="lambda repressor-like DNA-binding domains"/>
    <property type="match status" value="1"/>
</dbReference>
<reference evidence="2 3" key="1">
    <citation type="submission" date="2020-07" db="EMBL/GenBank/DDBJ databases">
        <title>Complete genome sequence of Klebsiella pneumoniae phage Miami.</title>
        <authorList>
            <person name="Mora D.A."/>
            <person name="Lessor L."/>
            <person name="Gill J."/>
            <person name="Liu M."/>
        </authorList>
    </citation>
    <scope>NUCLEOTIDE SEQUENCE [LARGE SCALE GENOMIC DNA]</scope>
</reference>
<dbReference type="Proteomes" id="UP000662782">
    <property type="component" value="Segment"/>
</dbReference>
<accession>A0A873WCZ9</accession>
<dbReference type="PROSITE" id="PS50943">
    <property type="entry name" value="HTH_CROC1"/>
    <property type="match status" value="1"/>
</dbReference>
<dbReference type="Pfam" id="PF13443">
    <property type="entry name" value="HTH_26"/>
    <property type="match status" value="1"/>
</dbReference>
<dbReference type="Gene3D" id="1.10.260.40">
    <property type="entry name" value="lambda repressor-like DNA-binding domains"/>
    <property type="match status" value="1"/>
</dbReference>
<dbReference type="InterPro" id="IPR010982">
    <property type="entry name" value="Lambda_DNA-bd_dom_sf"/>
</dbReference>
<dbReference type="EMBL" id="MT701590">
    <property type="protein sequence ID" value="QPB09297.1"/>
    <property type="molecule type" value="Genomic_DNA"/>
</dbReference>
<proteinExistence type="predicted"/>
<organism evidence="2 3">
    <name type="scientific">Klebsiella phage Miami</name>
    <dbReference type="NCBI Taxonomy" id="2767581"/>
    <lineage>
        <taxon>Viruses</taxon>
        <taxon>Duplodnaviria</taxon>
        <taxon>Heunggongvirae</taxon>
        <taxon>Uroviricota</taxon>
        <taxon>Caudoviricetes</taxon>
        <taxon>Chimalliviridae</taxon>
        <taxon>Miamivirus</taxon>
        <taxon>Miamivirus miami</taxon>
    </lineage>
</organism>
<feature type="domain" description="HTH cro/C1-type" evidence="1">
    <location>
        <begin position="31"/>
        <end position="76"/>
    </location>
</feature>
<keyword evidence="3" id="KW-1185">Reference proteome</keyword>